<dbReference type="OrthoDB" id="9801717at2"/>
<dbReference type="RefSeq" id="WP_127766139.1">
    <property type="nucleotide sequence ID" value="NZ_SADE01000002.1"/>
</dbReference>
<feature type="active site" evidence="9">
    <location>
        <position position="174"/>
    </location>
</feature>
<keyword evidence="3 9" id="KW-0132">Cell division</keyword>
<sequence>MTRTRKTDGPPEIPLAIPPGIQPVFAAFLDWLRMERRVSPNTVSAYSRDLGNFFSFIAGHTGEDLTIGVLEGLKPFDFRSWLAHRVRDGLSATSNARALSTIRTFYKWLEKTGRGENHAVHAIRGPKIPSAVPKALSQADAEVLIDEIDLMASEPWIGARDCALVSLLYGCGLRIAEALDMNQSDIPEKGKGSTMLRVIGKGRKERLTPLLPVVWDAIAEYRKLCPYGPGPDGPLFIGARGKRLNPSVARKVLQTARRGLGLPETASPHALRHSFATHLLAGGGDLRTIQELLGHASLSTTQRYTQVDTATLMTEYAKAHPRSR</sequence>
<dbReference type="InterPro" id="IPR023009">
    <property type="entry name" value="Tyrosine_recombinase_XerC/XerD"/>
</dbReference>
<feature type="active site" evidence="9">
    <location>
        <position position="295"/>
    </location>
</feature>
<dbReference type="GO" id="GO:0051301">
    <property type="term" value="P:cell division"/>
    <property type="evidence" value="ECO:0007669"/>
    <property type="project" value="UniProtKB-KW"/>
</dbReference>
<gene>
    <name evidence="9" type="primary">xerC</name>
    <name evidence="12" type="ORF">EOI86_15925</name>
</gene>
<dbReference type="InterPro" id="IPR002104">
    <property type="entry name" value="Integrase_catalytic"/>
</dbReference>
<feature type="active site" description="O-(3'-phospho-DNA)-tyrosine intermediate" evidence="9">
    <location>
        <position position="304"/>
    </location>
</feature>
<dbReference type="SUPFAM" id="SSF56349">
    <property type="entry name" value="DNA breaking-rejoining enzymes"/>
    <property type="match status" value="1"/>
</dbReference>
<evidence type="ECO:0000259" key="11">
    <source>
        <dbReference type="PROSITE" id="PS51900"/>
    </source>
</evidence>
<dbReference type="GO" id="GO:0003677">
    <property type="term" value="F:DNA binding"/>
    <property type="evidence" value="ECO:0007669"/>
    <property type="project" value="UniProtKB-UniRule"/>
</dbReference>
<accession>A0A3S2W9P7</accession>
<comment type="function">
    <text evidence="9">Site-specific tyrosine recombinase, which acts by catalyzing the cutting and rejoining of the recombining DNA molecules. The XerC-XerD complex is essential to convert dimers of the bacterial chromosome into monomers to permit their segregation at cell division. It also contributes to the segregational stability of plasmids.</text>
</comment>
<comment type="subcellular location">
    <subcellularLocation>
        <location evidence="1 9">Cytoplasm</location>
    </subcellularLocation>
</comment>
<evidence type="ECO:0000256" key="2">
    <source>
        <dbReference type="ARBA" id="ARBA00022490"/>
    </source>
</evidence>
<dbReference type="PANTHER" id="PTHR30349:SF90">
    <property type="entry name" value="TYROSINE RECOMBINASE XERD"/>
    <property type="match status" value="1"/>
</dbReference>
<dbReference type="GO" id="GO:0006313">
    <property type="term" value="P:DNA transposition"/>
    <property type="evidence" value="ECO:0007669"/>
    <property type="project" value="UniProtKB-UniRule"/>
</dbReference>
<dbReference type="Gene3D" id="1.10.150.130">
    <property type="match status" value="1"/>
</dbReference>
<dbReference type="InterPro" id="IPR011010">
    <property type="entry name" value="DNA_brk_join_enz"/>
</dbReference>
<protein>
    <recommendedName>
        <fullName evidence="9">Tyrosine recombinase XerC</fullName>
    </recommendedName>
</protein>
<dbReference type="Proteomes" id="UP000287447">
    <property type="component" value="Unassembled WGS sequence"/>
</dbReference>
<feature type="active site" evidence="9">
    <location>
        <position position="269"/>
    </location>
</feature>
<dbReference type="PROSITE" id="PS51900">
    <property type="entry name" value="CB"/>
    <property type="match status" value="1"/>
</dbReference>
<feature type="domain" description="Tyr recombinase" evidence="10">
    <location>
        <begin position="131"/>
        <end position="317"/>
    </location>
</feature>
<dbReference type="GO" id="GO:0005737">
    <property type="term" value="C:cytoplasm"/>
    <property type="evidence" value="ECO:0007669"/>
    <property type="project" value="UniProtKB-SubCell"/>
</dbReference>
<dbReference type="InterPro" id="IPR044068">
    <property type="entry name" value="CB"/>
</dbReference>
<keyword evidence="8 9" id="KW-0131">Cell cycle</keyword>
<dbReference type="GO" id="GO:0007059">
    <property type="term" value="P:chromosome segregation"/>
    <property type="evidence" value="ECO:0007669"/>
    <property type="project" value="UniProtKB-UniRule"/>
</dbReference>
<keyword evidence="5 9" id="KW-0229">DNA integration</keyword>
<dbReference type="Pfam" id="PF00589">
    <property type="entry name" value="Phage_integrase"/>
    <property type="match status" value="1"/>
</dbReference>
<dbReference type="Pfam" id="PF02899">
    <property type="entry name" value="Phage_int_SAM_1"/>
    <property type="match status" value="1"/>
</dbReference>
<reference evidence="13" key="1">
    <citation type="submission" date="2019-01" db="EMBL/GenBank/DDBJ databases">
        <title>Gri0909 isolated from a small marine red alga.</title>
        <authorList>
            <person name="Kim J."/>
            <person name="Jeong S.E."/>
            <person name="Jeon C.O."/>
        </authorList>
    </citation>
    <scope>NUCLEOTIDE SEQUENCE [LARGE SCALE GENOMIC DNA]</scope>
    <source>
        <strain evidence="13">Gri0909</strain>
    </source>
</reference>
<dbReference type="InterPro" id="IPR004107">
    <property type="entry name" value="Integrase_SAM-like_N"/>
</dbReference>
<keyword evidence="7 9" id="KW-0233">DNA recombination</keyword>
<dbReference type="PROSITE" id="PS51898">
    <property type="entry name" value="TYR_RECOMBINASE"/>
    <property type="match status" value="1"/>
</dbReference>
<dbReference type="AlphaFoldDB" id="A0A3S2W9P7"/>
<proteinExistence type="inferred from homology"/>
<evidence type="ECO:0000313" key="13">
    <source>
        <dbReference type="Proteomes" id="UP000287447"/>
    </source>
</evidence>
<evidence type="ECO:0000256" key="4">
    <source>
        <dbReference type="ARBA" id="ARBA00022829"/>
    </source>
</evidence>
<organism evidence="12 13">
    <name type="scientific">Hwanghaeella grinnelliae</name>
    <dbReference type="NCBI Taxonomy" id="2500179"/>
    <lineage>
        <taxon>Bacteria</taxon>
        <taxon>Pseudomonadati</taxon>
        <taxon>Pseudomonadota</taxon>
        <taxon>Alphaproteobacteria</taxon>
        <taxon>Rhodospirillales</taxon>
        <taxon>Rhodospirillaceae</taxon>
        <taxon>Hwanghaeella</taxon>
    </lineage>
</organism>
<evidence type="ECO:0000256" key="9">
    <source>
        <dbReference type="HAMAP-Rule" id="MF_01808"/>
    </source>
</evidence>
<evidence type="ECO:0000313" key="12">
    <source>
        <dbReference type="EMBL" id="RVU36663.1"/>
    </source>
</evidence>
<evidence type="ECO:0000256" key="7">
    <source>
        <dbReference type="ARBA" id="ARBA00023172"/>
    </source>
</evidence>
<evidence type="ECO:0000259" key="10">
    <source>
        <dbReference type="PROSITE" id="PS51898"/>
    </source>
</evidence>
<evidence type="ECO:0000256" key="8">
    <source>
        <dbReference type="ARBA" id="ARBA00023306"/>
    </source>
</evidence>
<dbReference type="InterPro" id="IPR013762">
    <property type="entry name" value="Integrase-like_cat_sf"/>
</dbReference>
<dbReference type="InterPro" id="IPR010998">
    <property type="entry name" value="Integrase_recombinase_N"/>
</dbReference>
<evidence type="ECO:0000256" key="1">
    <source>
        <dbReference type="ARBA" id="ARBA00004496"/>
    </source>
</evidence>
<feature type="domain" description="Core-binding (CB)" evidence="11">
    <location>
        <begin position="19"/>
        <end position="110"/>
    </location>
</feature>
<dbReference type="HAMAP" id="MF_01808">
    <property type="entry name" value="Recomb_XerC_XerD"/>
    <property type="match status" value="1"/>
</dbReference>
<dbReference type="PANTHER" id="PTHR30349">
    <property type="entry name" value="PHAGE INTEGRASE-RELATED"/>
    <property type="match status" value="1"/>
</dbReference>
<dbReference type="GO" id="GO:0009037">
    <property type="term" value="F:tyrosine-based site-specific recombinase activity"/>
    <property type="evidence" value="ECO:0007669"/>
    <property type="project" value="UniProtKB-UniRule"/>
</dbReference>
<dbReference type="Gene3D" id="1.10.443.10">
    <property type="entry name" value="Intergrase catalytic core"/>
    <property type="match status" value="1"/>
</dbReference>
<comment type="similarity">
    <text evidence="9">Belongs to the 'phage' integrase family. XerC subfamily.</text>
</comment>
<evidence type="ECO:0000256" key="6">
    <source>
        <dbReference type="ARBA" id="ARBA00023125"/>
    </source>
</evidence>
<name>A0A3S2W9P7_9PROT</name>
<evidence type="ECO:0000256" key="5">
    <source>
        <dbReference type="ARBA" id="ARBA00022908"/>
    </source>
</evidence>
<feature type="active site" evidence="9">
    <location>
        <position position="201"/>
    </location>
</feature>
<comment type="caution">
    <text evidence="12">The sequence shown here is derived from an EMBL/GenBank/DDBJ whole genome shotgun (WGS) entry which is preliminary data.</text>
</comment>
<evidence type="ECO:0000256" key="3">
    <source>
        <dbReference type="ARBA" id="ARBA00022618"/>
    </source>
</evidence>
<dbReference type="InterPro" id="IPR050090">
    <property type="entry name" value="Tyrosine_recombinase_XerCD"/>
</dbReference>
<feature type="active site" evidence="9">
    <location>
        <position position="272"/>
    </location>
</feature>
<dbReference type="EMBL" id="SADE01000002">
    <property type="protein sequence ID" value="RVU36663.1"/>
    <property type="molecule type" value="Genomic_DNA"/>
</dbReference>
<keyword evidence="6 9" id="KW-0238">DNA-binding</keyword>
<keyword evidence="13" id="KW-1185">Reference proteome</keyword>
<comment type="subunit">
    <text evidence="9">Forms a cyclic heterotetrameric complex composed of two molecules of XerC and two molecules of XerD.</text>
</comment>
<keyword evidence="2 9" id="KW-0963">Cytoplasm</keyword>
<keyword evidence="4 9" id="KW-0159">Chromosome partition</keyword>